<keyword evidence="12" id="KW-0511">Multifunctional enzyme</keyword>
<evidence type="ECO:0000256" key="9">
    <source>
        <dbReference type="ARBA" id="ARBA00022833"/>
    </source>
</evidence>
<dbReference type="Pfam" id="PF01872">
    <property type="entry name" value="RibD_C"/>
    <property type="match status" value="1"/>
</dbReference>
<dbReference type="PROSITE" id="PS51747">
    <property type="entry name" value="CYT_DCMP_DEAMINASES_2"/>
    <property type="match status" value="1"/>
</dbReference>
<keyword evidence="6 13" id="KW-0686">Riboflavin biosynthesis</keyword>
<dbReference type="SUPFAM" id="SSF53927">
    <property type="entry name" value="Cytidine deaminase-like"/>
    <property type="match status" value="1"/>
</dbReference>
<evidence type="ECO:0000256" key="12">
    <source>
        <dbReference type="ARBA" id="ARBA00023268"/>
    </source>
</evidence>
<dbReference type="InterPro" id="IPR004794">
    <property type="entry name" value="Eubact_RibD"/>
</dbReference>
<comment type="cofactor">
    <cofactor evidence="13 16">
        <name>Zn(2+)</name>
        <dbReference type="ChEBI" id="CHEBI:29105"/>
    </cofactor>
    <text evidence="13 16">Binds 1 zinc ion.</text>
</comment>
<dbReference type="Gene3D" id="3.40.140.10">
    <property type="entry name" value="Cytidine Deaminase, domain 2"/>
    <property type="match status" value="1"/>
</dbReference>
<dbReference type="PANTHER" id="PTHR38011">
    <property type="entry name" value="DIHYDROFOLATE REDUCTASE FAMILY PROTEIN (AFU_ORTHOLOGUE AFUA_8G06820)"/>
    <property type="match status" value="1"/>
</dbReference>
<feature type="binding site" evidence="16">
    <location>
        <position position="77"/>
    </location>
    <ligand>
        <name>Zn(2+)</name>
        <dbReference type="ChEBI" id="CHEBI:29105"/>
        <note>catalytic</note>
    </ligand>
</feature>
<evidence type="ECO:0000256" key="2">
    <source>
        <dbReference type="ARBA" id="ARBA00004882"/>
    </source>
</evidence>
<dbReference type="EC" id="3.5.4.26" evidence="13"/>
<keyword evidence="11 13" id="KW-0560">Oxidoreductase</keyword>
<evidence type="ECO:0000313" key="18">
    <source>
        <dbReference type="EMBL" id="KPM48830.1"/>
    </source>
</evidence>
<evidence type="ECO:0000256" key="13">
    <source>
        <dbReference type="PIRNR" id="PIRNR006769"/>
    </source>
</evidence>
<evidence type="ECO:0000313" key="19">
    <source>
        <dbReference type="Proteomes" id="UP000050454"/>
    </source>
</evidence>
<comment type="catalytic activity">
    <reaction evidence="13">
        <text>2,5-diamino-6-hydroxy-4-(5-phosphoribosylamino)-pyrimidine + H2O + H(+) = 5-amino-6-(5-phospho-D-ribosylamino)uracil + NH4(+)</text>
        <dbReference type="Rhea" id="RHEA:21868"/>
        <dbReference type="ChEBI" id="CHEBI:15377"/>
        <dbReference type="ChEBI" id="CHEBI:15378"/>
        <dbReference type="ChEBI" id="CHEBI:28938"/>
        <dbReference type="ChEBI" id="CHEBI:58453"/>
        <dbReference type="ChEBI" id="CHEBI:58614"/>
        <dbReference type="EC" id="3.5.4.26"/>
    </reaction>
</comment>
<feature type="binding site" evidence="16">
    <location>
        <position position="50"/>
    </location>
    <ligand>
        <name>Zn(2+)</name>
        <dbReference type="ChEBI" id="CHEBI:29105"/>
        <note>catalytic</note>
    </ligand>
</feature>
<feature type="binding site" evidence="15">
    <location>
        <position position="206"/>
    </location>
    <ligand>
        <name>substrate</name>
    </ligand>
</feature>
<feature type="active site" description="Proton donor" evidence="14">
    <location>
        <position position="52"/>
    </location>
</feature>
<evidence type="ECO:0000256" key="4">
    <source>
        <dbReference type="ARBA" id="ARBA00005259"/>
    </source>
</evidence>
<comment type="similarity">
    <text evidence="5 13">In the C-terminal section; belongs to the HTP reductase family.</text>
</comment>
<dbReference type="Proteomes" id="UP000050454">
    <property type="component" value="Unassembled WGS sequence"/>
</dbReference>
<dbReference type="CDD" id="cd01284">
    <property type="entry name" value="Riboflavin_deaminase-reductase"/>
    <property type="match status" value="1"/>
</dbReference>
<dbReference type="GO" id="GO:0008703">
    <property type="term" value="F:5-amino-6-(5-phosphoribosylamino)uracil reductase activity"/>
    <property type="evidence" value="ECO:0007669"/>
    <property type="project" value="UniProtKB-EC"/>
</dbReference>
<evidence type="ECO:0000256" key="11">
    <source>
        <dbReference type="ARBA" id="ARBA00023002"/>
    </source>
</evidence>
<dbReference type="FunFam" id="3.40.140.10:FF:000025">
    <property type="entry name" value="Riboflavin biosynthesis protein RibD"/>
    <property type="match status" value="1"/>
</dbReference>
<dbReference type="UniPathway" id="UPA00275">
    <property type="reaction ID" value="UER00401"/>
</dbReference>
<dbReference type="EMBL" id="LGTQ01000006">
    <property type="protein sequence ID" value="KPM48830.1"/>
    <property type="molecule type" value="Genomic_DNA"/>
</dbReference>
<comment type="pathway">
    <text evidence="3 13">Cofactor biosynthesis; riboflavin biosynthesis; 5-amino-6-(D-ribitylamino)uracil from GTP: step 3/4.</text>
</comment>
<evidence type="ECO:0000256" key="8">
    <source>
        <dbReference type="ARBA" id="ARBA00022801"/>
    </source>
</evidence>
<feature type="binding site" evidence="15">
    <location>
        <position position="284"/>
    </location>
    <ligand>
        <name>substrate</name>
    </ligand>
</feature>
<keyword evidence="10 13" id="KW-0521">NADP</keyword>
<keyword evidence="19" id="KW-1185">Reference proteome</keyword>
<dbReference type="NCBIfam" id="TIGR00326">
    <property type="entry name" value="eubact_ribD"/>
    <property type="match status" value="1"/>
</dbReference>
<dbReference type="PANTHER" id="PTHR38011:SF7">
    <property type="entry name" value="2,5-DIAMINO-6-RIBOSYLAMINO-4(3H)-PYRIMIDINONE 5'-PHOSPHATE REDUCTASE"/>
    <property type="match status" value="1"/>
</dbReference>
<evidence type="ECO:0000256" key="14">
    <source>
        <dbReference type="PIRSR" id="PIRSR006769-1"/>
    </source>
</evidence>
<feature type="binding site" evidence="15">
    <location>
        <position position="202"/>
    </location>
    <ligand>
        <name>NADP(+)</name>
        <dbReference type="ChEBI" id="CHEBI:58349"/>
    </ligand>
</feature>
<comment type="pathway">
    <text evidence="2 13">Cofactor biosynthesis; riboflavin biosynthesis; 5-amino-6-(D-ribitylamino)uracil from GTP: step 2/4.</text>
</comment>
<comment type="catalytic activity">
    <reaction evidence="13">
        <text>5-amino-6-(5-phospho-D-ribitylamino)uracil + NADP(+) = 5-amino-6-(5-phospho-D-ribosylamino)uracil + NADPH + H(+)</text>
        <dbReference type="Rhea" id="RHEA:17845"/>
        <dbReference type="ChEBI" id="CHEBI:15378"/>
        <dbReference type="ChEBI" id="CHEBI:57783"/>
        <dbReference type="ChEBI" id="CHEBI:58349"/>
        <dbReference type="ChEBI" id="CHEBI:58421"/>
        <dbReference type="ChEBI" id="CHEBI:58453"/>
        <dbReference type="EC" id="1.1.1.193"/>
    </reaction>
</comment>
<sequence>MNDLLYMQRALELAALGKGSVSPNPMVGCVIVYNDQIIGEGWHKKYGGPHAEVNAIQDVKNKDLLSESTAYVTLEPCSHFGKTPPCADLLISHRIKKVVICNTDPFPQVNGKGIQKLKDAGIEVITGVLEKKGLELNKRFFTSIEQNRPYVILKWAESADGFVANPDGSPFPISGQISQMHSHKWRTEEDAIMVGSNTVFKDNPSLTARKWTGKNPVRVIIEGHSSIPDNSHIFDLSVKTFVFTFKVRPDKENLTFIKIEDGTNLIDFVLTELHKLNIRSLIVEGGPRLHQLFFENGNYDEERVFKSKALMLKHGIQAAVLPKHLVLKNQYDLREDILNIFSA</sequence>
<protein>
    <recommendedName>
        <fullName evidence="13">Riboflavin biosynthesis protein RibD</fullName>
    </recommendedName>
    <domain>
        <recommendedName>
            <fullName evidence="13">Diaminohydroxyphosphoribosylaminopyrimidine deaminase</fullName>
            <shortName evidence="13">DRAP deaminase</shortName>
            <ecNumber evidence="13">3.5.4.26</ecNumber>
        </recommendedName>
        <alternativeName>
            <fullName evidence="13">Riboflavin-specific deaminase</fullName>
        </alternativeName>
    </domain>
    <domain>
        <recommendedName>
            <fullName evidence="13">5-amino-6-(5-phosphoribosylamino)uracil reductase</fullName>
            <ecNumber evidence="13">1.1.1.193</ecNumber>
        </recommendedName>
        <alternativeName>
            <fullName evidence="13">HTP reductase</fullName>
        </alternativeName>
    </domain>
</protein>
<evidence type="ECO:0000256" key="10">
    <source>
        <dbReference type="ARBA" id="ARBA00022857"/>
    </source>
</evidence>
<dbReference type="RefSeq" id="WP_055147255.1">
    <property type="nucleotide sequence ID" value="NZ_JXSZ01000006.1"/>
</dbReference>
<dbReference type="Gene3D" id="3.40.430.10">
    <property type="entry name" value="Dihydrofolate Reductase, subunit A"/>
    <property type="match status" value="1"/>
</dbReference>
<dbReference type="SUPFAM" id="SSF53597">
    <property type="entry name" value="Dihydrofolate reductase-like"/>
    <property type="match status" value="1"/>
</dbReference>
<dbReference type="PATRIC" id="fig|1605367.3.peg.3318"/>
<dbReference type="InterPro" id="IPR016193">
    <property type="entry name" value="Cytidine_deaminase-like"/>
</dbReference>
<dbReference type="PIRSF" id="PIRSF006769">
    <property type="entry name" value="RibD"/>
    <property type="match status" value="1"/>
</dbReference>
<reference evidence="18 19" key="1">
    <citation type="submission" date="2015-07" db="EMBL/GenBank/DDBJ databases">
        <title>The draft genome sequence of Leadbetterella sp. JN14-9.</title>
        <authorList>
            <person name="Liu Y."/>
            <person name="Du J."/>
            <person name="Shao Z."/>
        </authorList>
    </citation>
    <scope>NUCLEOTIDE SEQUENCE [LARGE SCALE GENOMIC DNA]</scope>
    <source>
        <strain evidence="18 19">JN14-9</strain>
    </source>
</reference>
<evidence type="ECO:0000259" key="17">
    <source>
        <dbReference type="PROSITE" id="PS51747"/>
    </source>
</evidence>
<dbReference type="InterPro" id="IPR050765">
    <property type="entry name" value="Riboflavin_Biosynth_HTPR"/>
</dbReference>
<keyword evidence="9 13" id="KW-0862">Zinc</keyword>
<evidence type="ECO:0000256" key="1">
    <source>
        <dbReference type="ARBA" id="ARBA00002151"/>
    </source>
</evidence>
<comment type="function">
    <text evidence="1 13">Converts 2,5-diamino-6-(ribosylamino)-4(3h)-pyrimidinone 5'-phosphate into 5-amino-6-(ribosylamino)-2,4(1h,3h)-pyrimidinedione 5'-phosphate.</text>
</comment>
<feature type="binding site" evidence="15">
    <location>
        <position position="156"/>
    </location>
    <ligand>
        <name>NADP(+)</name>
        <dbReference type="ChEBI" id="CHEBI:58349"/>
    </ligand>
</feature>
<feature type="binding site" evidence="15">
    <location>
        <position position="186"/>
    </location>
    <ligand>
        <name>substrate</name>
    </ligand>
</feature>
<gene>
    <name evidence="18" type="ORF">AFM12_09665</name>
</gene>
<dbReference type="InterPro" id="IPR016192">
    <property type="entry name" value="APOBEC/CMP_deaminase_Zn-bd"/>
</dbReference>
<dbReference type="GO" id="GO:0008270">
    <property type="term" value="F:zinc ion binding"/>
    <property type="evidence" value="ECO:0007669"/>
    <property type="project" value="InterPro"/>
</dbReference>
<evidence type="ECO:0000256" key="3">
    <source>
        <dbReference type="ARBA" id="ARBA00004910"/>
    </source>
</evidence>
<comment type="caution">
    <text evidence="18">The sequence shown here is derived from an EMBL/GenBank/DDBJ whole genome shotgun (WGS) entry which is preliminary data.</text>
</comment>
<evidence type="ECO:0000256" key="16">
    <source>
        <dbReference type="PIRSR" id="PIRSR006769-3"/>
    </source>
</evidence>
<keyword evidence="8 13" id="KW-0378">Hydrolase</keyword>
<dbReference type="AlphaFoldDB" id="A0A0P7C646"/>
<dbReference type="PROSITE" id="PS00903">
    <property type="entry name" value="CYT_DCMP_DEAMINASES_1"/>
    <property type="match status" value="1"/>
</dbReference>
<feature type="binding site" evidence="16">
    <location>
        <position position="86"/>
    </location>
    <ligand>
        <name>Zn(2+)</name>
        <dbReference type="ChEBI" id="CHEBI:29105"/>
        <note>catalytic</note>
    </ligand>
</feature>
<evidence type="ECO:0000256" key="7">
    <source>
        <dbReference type="ARBA" id="ARBA00022723"/>
    </source>
</evidence>
<evidence type="ECO:0000256" key="5">
    <source>
        <dbReference type="ARBA" id="ARBA00007417"/>
    </source>
</evidence>
<accession>A0A0P7C646</accession>
<dbReference type="STRING" id="1605367.AFM12_09665"/>
<dbReference type="Pfam" id="PF00383">
    <property type="entry name" value="dCMP_cyt_deam_1"/>
    <property type="match status" value="1"/>
</dbReference>
<feature type="binding site" evidence="15">
    <location>
        <position position="209"/>
    </location>
    <ligand>
        <name>substrate</name>
    </ligand>
</feature>
<name>A0A0P7C646_9BACT</name>
<dbReference type="OrthoDB" id="9800865at2"/>
<dbReference type="EC" id="1.1.1.193" evidence="13"/>
<dbReference type="GO" id="GO:0008835">
    <property type="term" value="F:diaminohydroxyphosphoribosylaminopyrimidine deaminase activity"/>
    <property type="evidence" value="ECO:0007669"/>
    <property type="project" value="UniProtKB-EC"/>
</dbReference>
<keyword evidence="7 13" id="KW-0479">Metal-binding</keyword>
<dbReference type="InterPro" id="IPR024072">
    <property type="entry name" value="DHFR-like_dom_sf"/>
</dbReference>
<evidence type="ECO:0000256" key="15">
    <source>
        <dbReference type="PIRSR" id="PIRSR006769-2"/>
    </source>
</evidence>
<feature type="domain" description="CMP/dCMP-type deaminase" evidence="17">
    <location>
        <begin position="1"/>
        <end position="125"/>
    </location>
</feature>
<organism evidence="18 19">
    <name type="scientific">Jiulongibacter sediminis</name>
    <dbReference type="NCBI Taxonomy" id="1605367"/>
    <lineage>
        <taxon>Bacteria</taxon>
        <taxon>Pseudomonadati</taxon>
        <taxon>Bacteroidota</taxon>
        <taxon>Cytophagia</taxon>
        <taxon>Cytophagales</taxon>
        <taxon>Leadbetterellaceae</taxon>
        <taxon>Jiulongibacter</taxon>
    </lineage>
</organism>
<dbReference type="InterPro" id="IPR002125">
    <property type="entry name" value="CMP_dCMP_dom"/>
</dbReference>
<feature type="binding site" evidence="15">
    <location>
        <position position="198"/>
    </location>
    <ligand>
        <name>NADP(+)</name>
        <dbReference type="ChEBI" id="CHEBI:58349"/>
    </ligand>
</feature>
<dbReference type="GO" id="GO:0009231">
    <property type="term" value="P:riboflavin biosynthetic process"/>
    <property type="evidence" value="ECO:0007669"/>
    <property type="project" value="UniProtKB-UniPathway"/>
</dbReference>
<dbReference type="InterPro" id="IPR002734">
    <property type="entry name" value="RibDG_C"/>
</dbReference>
<comment type="similarity">
    <text evidence="4 13">In the N-terminal section; belongs to the cytidine and deoxycytidylate deaminase family.</text>
</comment>
<evidence type="ECO:0000256" key="6">
    <source>
        <dbReference type="ARBA" id="ARBA00022619"/>
    </source>
</evidence>
<proteinExistence type="inferred from homology"/>